<sequence length="45" mass="4870">MGESHASRLQWGFPGETELDPVENIQAILQQQVSPVGQPVQIGVV</sequence>
<comment type="caution">
    <text evidence="1">The sequence shown here is derived from an EMBL/GenBank/DDBJ whole genome shotgun (WGS) entry which is preliminary data.</text>
</comment>
<dbReference type="EMBL" id="JACAQA010000038">
    <property type="protein sequence ID" value="NWB88992.1"/>
    <property type="molecule type" value="Genomic_DNA"/>
</dbReference>
<reference evidence="1 2" key="1">
    <citation type="submission" date="2020-04" db="EMBL/GenBank/DDBJ databases">
        <title>Molecular characterization of pseudomonads from Agaricus bisporus reveal novel blotch 2 pathogens in Western Europe.</title>
        <authorList>
            <person name="Taparia T."/>
            <person name="Krijger M."/>
            <person name="Haynes E."/>
            <person name="Elpinstone J.G."/>
            <person name="Noble R."/>
            <person name="Van Der Wolf J."/>
        </authorList>
    </citation>
    <scope>NUCLEOTIDE SEQUENCE [LARGE SCALE GENOMIC DNA]</scope>
    <source>
        <strain evidence="1 2">G9001</strain>
    </source>
</reference>
<protein>
    <submittedName>
        <fullName evidence="1">Uncharacterized protein</fullName>
    </submittedName>
</protein>
<gene>
    <name evidence="1" type="ORF">HX830_29415</name>
</gene>
<dbReference type="AlphaFoldDB" id="A0A7Y7WYR0"/>
<evidence type="ECO:0000313" key="2">
    <source>
        <dbReference type="Proteomes" id="UP000522864"/>
    </source>
</evidence>
<name>A0A7Y7WYR0_9PSED</name>
<dbReference type="RefSeq" id="WP_177104185.1">
    <property type="nucleotide sequence ID" value="NZ_JACAQA010000038.1"/>
</dbReference>
<dbReference type="Proteomes" id="UP000522864">
    <property type="component" value="Unassembled WGS sequence"/>
</dbReference>
<accession>A0A7Y7WYR0</accession>
<proteinExistence type="predicted"/>
<evidence type="ECO:0000313" key="1">
    <source>
        <dbReference type="EMBL" id="NWB88992.1"/>
    </source>
</evidence>
<organism evidence="1 2">
    <name type="scientific">Pseudomonas gingeri</name>
    <dbReference type="NCBI Taxonomy" id="117681"/>
    <lineage>
        <taxon>Bacteria</taxon>
        <taxon>Pseudomonadati</taxon>
        <taxon>Pseudomonadota</taxon>
        <taxon>Gammaproteobacteria</taxon>
        <taxon>Pseudomonadales</taxon>
        <taxon>Pseudomonadaceae</taxon>
        <taxon>Pseudomonas</taxon>
    </lineage>
</organism>